<proteinExistence type="predicted"/>
<dbReference type="EMBL" id="KV425908">
    <property type="protein sequence ID" value="KZV99594.1"/>
    <property type="molecule type" value="Genomic_DNA"/>
</dbReference>
<keyword evidence="7" id="KW-1185">Reference proteome</keyword>
<dbReference type="OrthoDB" id="10412303at2759"/>
<evidence type="ECO:0000313" key="6">
    <source>
        <dbReference type="EMBL" id="KZV99594.1"/>
    </source>
</evidence>
<dbReference type="AlphaFoldDB" id="A0A165MQ37"/>
<reference evidence="6 7" key="1">
    <citation type="journal article" date="2016" name="Mol. Biol. Evol.">
        <title>Comparative Genomics of Early-Diverging Mushroom-Forming Fungi Provides Insights into the Origins of Lignocellulose Decay Capabilities.</title>
        <authorList>
            <person name="Nagy L.G."/>
            <person name="Riley R."/>
            <person name="Tritt A."/>
            <person name="Adam C."/>
            <person name="Daum C."/>
            <person name="Floudas D."/>
            <person name="Sun H."/>
            <person name="Yadav J.S."/>
            <person name="Pangilinan J."/>
            <person name="Larsson K.H."/>
            <person name="Matsuura K."/>
            <person name="Barry K."/>
            <person name="Labutti K."/>
            <person name="Kuo R."/>
            <person name="Ohm R.A."/>
            <person name="Bhattacharya S.S."/>
            <person name="Shirouzu T."/>
            <person name="Yoshinaga Y."/>
            <person name="Martin F.M."/>
            <person name="Grigoriev I.V."/>
            <person name="Hibbett D.S."/>
        </authorList>
    </citation>
    <scope>NUCLEOTIDE SEQUENCE [LARGE SCALE GENOMIC DNA]</scope>
    <source>
        <strain evidence="6 7">HHB12029</strain>
    </source>
</reference>
<evidence type="ECO:0000256" key="1">
    <source>
        <dbReference type="ARBA" id="ARBA00022723"/>
    </source>
</evidence>
<evidence type="ECO:0000256" key="4">
    <source>
        <dbReference type="PROSITE-ProRule" id="PRU00508"/>
    </source>
</evidence>
<dbReference type="Pfam" id="PF02207">
    <property type="entry name" value="zf-UBR"/>
    <property type="match status" value="1"/>
</dbReference>
<feature type="zinc finger region" description="UBR-type" evidence="4">
    <location>
        <begin position="157"/>
        <end position="234"/>
    </location>
</feature>
<evidence type="ECO:0000313" key="7">
    <source>
        <dbReference type="Proteomes" id="UP000077266"/>
    </source>
</evidence>
<dbReference type="Gene3D" id="2.10.110.30">
    <property type="match status" value="1"/>
</dbReference>
<keyword evidence="3" id="KW-0862">Zinc</keyword>
<dbReference type="Proteomes" id="UP000077266">
    <property type="component" value="Unassembled WGS sequence"/>
</dbReference>
<sequence>MNPTSQTTREFLPQYARLVPEFKMARFMTLSVKSPGMEEVMETLSVALIPTVLTFCSDGFFRTTGKDLVSLRNDITRAVNDMAAMAIIKQWPRAQIDYNRAEALAFWRALPNQLQDVATLAAVDHGVRVKLLHTLPYVEDVDPNSYKALKDAQVMQHYCAHYFIKGETMYSCYDCGVNGEFADYCEKCWNNATHDGHTAIKRTAPHDNFICDCGRLSRTGSGDVIGAHCSLHQDQSQTDALATLLALSVLLGAR</sequence>
<dbReference type="SMART" id="SM00396">
    <property type="entry name" value="ZnF_UBR1"/>
    <property type="match status" value="1"/>
</dbReference>
<dbReference type="GO" id="GO:0008270">
    <property type="term" value="F:zinc ion binding"/>
    <property type="evidence" value="ECO:0007669"/>
    <property type="project" value="UniProtKB-KW"/>
</dbReference>
<evidence type="ECO:0000259" key="5">
    <source>
        <dbReference type="PROSITE" id="PS51157"/>
    </source>
</evidence>
<dbReference type="CDD" id="cd19670">
    <property type="entry name" value="UBR-box_UBR1_2_3"/>
    <property type="match status" value="1"/>
</dbReference>
<organism evidence="6 7">
    <name type="scientific">Exidia glandulosa HHB12029</name>
    <dbReference type="NCBI Taxonomy" id="1314781"/>
    <lineage>
        <taxon>Eukaryota</taxon>
        <taxon>Fungi</taxon>
        <taxon>Dikarya</taxon>
        <taxon>Basidiomycota</taxon>
        <taxon>Agaricomycotina</taxon>
        <taxon>Agaricomycetes</taxon>
        <taxon>Auriculariales</taxon>
        <taxon>Exidiaceae</taxon>
        <taxon>Exidia</taxon>
    </lineage>
</organism>
<dbReference type="PROSITE" id="PS51157">
    <property type="entry name" value="ZF_UBR"/>
    <property type="match status" value="1"/>
</dbReference>
<dbReference type="InterPro" id="IPR003126">
    <property type="entry name" value="Znf_UBR"/>
</dbReference>
<evidence type="ECO:0000256" key="3">
    <source>
        <dbReference type="ARBA" id="ARBA00022833"/>
    </source>
</evidence>
<dbReference type="InParanoid" id="A0A165MQ37"/>
<gene>
    <name evidence="6" type="ORF">EXIGLDRAFT_831340</name>
</gene>
<keyword evidence="2" id="KW-0863">Zinc-finger</keyword>
<keyword evidence="1" id="KW-0479">Metal-binding</keyword>
<protein>
    <recommendedName>
        <fullName evidence="5">UBR-type domain-containing protein</fullName>
    </recommendedName>
</protein>
<feature type="domain" description="UBR-type" evidence="5">
    <location>
        <begin position="157"/>
        <end position="234"/>
    </location>
</feature>
<accession>A0A165MQ37</accession>
<name>A0A165MQ37_EXIGL</name>
<evidence type="ECO:0000256" key="2">
    <source>
        <dbReference type="ARBA" id="ARBA00022771"/>
    </source>
</evidence>